<evidence type="ECO:0000313" key="8">
    <source>
        <dbReference type="EMBL" id="EWG52189.1"/>
    </source>
</evidence>
<dbReference type="Pfam" id="PF20684">
    <property type="entry name" value="Fung_rhodopsin"/>
    <property type="match status" value="1"/>
</dbReference>
<evidence type="ECO:0000313" key="9">
    <source>
        <dbReference type="Proteomes" id="UP000009096"/>
    </source>
</evidence>
<evidence type="ECO:0000256" key="5">
    <source>
        <dbReference type="ARBA" id="ARBA00038359"/>
    </source>
</evidence>
<keyword evidence="2 6" id="KW-0812">Transmembrane</keyword>
<dbReference type="OrthoDB" id="3648173at2759"/>
<protein>
    <recommendedName>
        <fullName evidence="7">Rhodopsin domain-containing protein</fullName>
    </recommendedName>
</protein>
<dbReference type="EMBL" id="CM000586">
    <property type="protein sequence ID" value="EWG52189.1"/>
    <property type="molecule type" value="Genomic_DNA"/>
</dbReference>
<dbReference type="RefSeq" id="XP_018758380.1">
    <property type="nucleotide sequence ID" value="XM_018906179.1"/>
</dbReference>
<dbReference type="PANTHER" id="PTHR33048">
    <property type="entry name" value="PTH11-LIKE INTEGRAL MEMBRANE PROTEIN (AFU_ORTHOLOGUE AFUA_5G11245)"/>
    <property type="match status" value="1"/>
</dbReference>
<dbReference type="AlphaFoldDB" id="W7MWM1"/>
<dbReference type="GeneID" id="30073819"/>
<comment type="subcellular location">
    <subcellularLocation>
        <location evidence="1">Membrane</location>
        <topology evidence="1">Multi-pass membrane protein</topology>
    </subcellularLocation>
</comment>
<dbReference type="VEuPathDB" id="FungiDB:FVEG_16943"/>
<dbReference type="GO" id="GO:0016020">
    <property type="term" value="C:membrane"/>
    <property type="evidence" value="ECO:0007669"/>
    <property type="project" value="UniProtKB-SubCell"/>
</dbReference>
<dbReference type="KEGG" id="fvr:FVEG_16943"/>
<keyword evidence="9" id="KW-1185">Reference proteome</keyword>
<sequence>MSAEPTRVPLALGIIIPLVCLTFVVVSLRIYTRAIIIKNIGVDDYWAIVSFLINVWSGINYGFGRRMSFLTSEQRSNFMKVLYISIILYNFTISAIKMTFLAQYYRAFATQGTKKILIISIGIVSTWSISQIFVVLFLCQPMAAFWDKSIDGKCLPNNPQWYINAAGNIATDVLIILLPMPFLIRLNIPSRQRYALVAIFCLGFL</sequence>
<keyword evidence="4 6" id="KW-0472">Membrane</keyword>
<feature type="transmembrane region" description="Helical" evidence="6">
    <location>
        <begin position="161"/>
        <end position="184"/>
    </location>
</feature>
<organism evidence="8 9">
    <name type="scientific">Gibberella moniliformis (strain M3125 / FGSC 7600)</name>
    <name type="common">Maize ear and stalk rot fungus</name>
    <name type="synonym">Fusarium verticillioides</name>
    <dbReference type="NCBI Taxonomy" id="334819"/>
    <lineage>
        <taxon>Eukaryota</taxon>
        <taxon>Fungi</taxon>
        <taxon>Dikarya</taxon>
        <taxon>Ascomycota</taxon>
        <taxon>Pezizomycotina</taxon>
        <taxon>Sordariomycetes</taxon>
        <taxon>Hypocreomycetidae</taxon>
        <taxon>Hypocreales</taxon>
        <taxon>Nectriaceae</taxon>
        <taxon>Fusarium</taxon>
        <taxon>Fusarium fujikuroi species complex</taxon>
    </lineage>
</organism>
<evidence type="ECO:0000256" key="6">
    <source>
        <dbReference type="SAM" id="Phobius"/>
    </source>
</evidence>
<feature type="transmembrane region" description="Helical" evidence="6">
    <location>
        <begin position="44"/>
        <end position="63"/>
    </location>
</feature>
<evidence type="ECO:0000256" key="3">
    <source>
        <dbReference type="ARBA" id="ARBA00022989"/>
    </source>
</evidence>
<dbReference type="InterPro" id="IPR052337">
    <property type="entry name" value="SAT4-like"/>
</dbReference>
<dbReference type="PANTHER" id="PTHR33048:SF47">
    <property type="entry name" value="INTEGRAL MEMBRANE PROTEIN-RELATED"/>
    <property type="match status" value="1"/>
</dbReference>
<evidence type="ECO:0000256" key="4">
    <source>
        <dbReference type="ARBA" id="ARBA00023136"/>
    </source>
</evidence>
<feature type="transmembrane region" description="Helical" evidence="6">
    <location>
        <begin position="116"/>
        <end position="138"/>
    </location>
</feature>
<accession>W7MWM1</accession>
<dbReference type="EMBL" id="DS022257">
    <property type="protein sequence ID" value="EWG52189.1"/>
    <property type="molecule type" value="Genomic_DNA"/>
</dbReference>
<dbReference type="Proteomes" id="UP000009096">
    <property type="component" value="Chromosome 9"/>
</dbReference>
<evidence type="ECO:0000256" key="2">
    <source>
        <dbReference type="ARBA" id="ARBA00022692"/>
    </source>
</evidence>
<dbReference type="InterPro" id="IPR049326">
    <property type="entry name" value="Rhodopsin_dom_fungi"/>
</dbReference>
<evidence type="ECO:0000256" key="1">
    <source>
        <dbReference type="ARBA" id="ARBA00004141"/>
    </source>
</evidence>
<keyword evidence="3 6" id="KW-1133">Transmembrane helix</keyword>
<proteinExistence type="inferred from homology"/>
<comment type="similarity">
    <text evidence="5">Belongs to the SAT4 family.</text>
</comment>
<gene>
    <name evidence="8" type="ORF">FVEG_16943</name>
</gene>
<feature type="transmembrane region" description="Helical" evidence="6">
    <location>
        <begin position="83"/>
        <end position="104"/>
    </location>
</feature>
<reference evidence="8 9" key="1">
    <citation type="journal article" date="2010" name="Nature">
        <title>Comparative genomics reveals mobile pathogenicity chromosomes in Fusarium.</title>
        <authorList>
            <person name="Ma L.J."/>
            <person name="van der Does H.C."/>
            <person name="Borkovich K.A."/>
            <person name="Coleman J.J."/>
            <person name="Daboussi M.J."/>
            <person name="Di Pietro A."/>
            <person name="Dufresne M."/>
            <person name="Freitag M."/>
            <person name="Grabherr M."/>
            <person name="Henrissat B."/>
            <person name="Houterman P.M."/>
            <person name="Kang S."/>
            <person name="Shim W.B."/>
            <person name="Woloshuk C."/>
            <person name="Xie X."/>
            <person name="Xu J.R."/>
            <person name="Antoniw J."/>
            <person name="Baker S.E."/>
            <person name="Bluhm B.H."/>
            <person name="Breakspear A."/>
            <person name="Brown D.W."/>
            <person name="Butchko R.A."/>
            <person name="Chapman S."/>
            <person name="Coulson R."/>
            <person name="Coutinho P.M."/>
            <person name="Danchin E.G."/>
            <person name="Diener A."/>
            <person name="Gale L.R."/>
            <person name="Gardiner D.M."/>
            <person name="Goff S."/>
            <person name="Hammond-Kosack K.E."/>
            <person name="Hilburn K."/>
            <person name="Hua-Van A."/>
            <person name="Jonkers W."/>
            <person name="Kazan K."/>
            <person name="Kodira C.D."/>
            <person name="Koehrsen M."/>
            <person name="Kumar L."/>
            <person name="Lee Y.H."/>
            <person name="Li L."/>
            <person name="Manners J.M."/>
            <person name="Miranda-Saavedra D."/>
            <person name="Mukherjee M."/>
            <person name="Park G."/>
            <person name="Park J."/>
            <person name="Park S.Y."/>
            <person name="Proctor R.H."/>
            <person name="Regev A."/>
            <person name="Ruiz-Roldan M.C."/>
            <person name="Sain D."/>
            <person name="Sakthikumar S."/>
            <person name="Sykes S."/>
            <person name="Schwartz D.C."/>
            <person name="Turgeon B.G."/>
            <person name="Wapinski I."/>
            <person name="Yoder O."/>
            <person name="Young S."/>
            <person name="Zeng Q."/>
            <person name="Zhou S."/>
            <person name="Galagan J."/>
            <person name="Cuomo C.A."/>
            <person name="Kistler H.C."/>
            <person name="Rep M."/>
        </authorList>
    </citation>
    <scope>NUCLEOTIDE SEQUENCE [LARGE SCALE GENOMIC DNA]</scope>
    <source>
        <strain evidence="9">M3125 / FGSC 7600</strain>
    </source>
</reference>
<evidence type="ECO:0000259" key="7">
    <source>
        <dbReference type="Pfam" id="PF20684"/>
    </source>
</evidence>
<name>W7MWM1_GIBM7</name>
<feature type="transmembrane region" description="Helical" evidence="6">
    <location>
        <begin position="12"/>
        <end position="32"/>
    </location>
</feature>
<feature type="domain" description="Rhodopsin" evidence="7">
    <location>
        <begin position="28"/>
        <end position="204"/>
    </location>
</feature>